<dbReference type="EMBL" id="JACJJG010000002">
    <property type="protein sequence ID" value="MBM6672451.1"/>
    <property type="molecule type" value="Genomic_DNA"/>
</dbReference>
<organism evidence="3 4">
    <name type="scientific">Marseilla massiliensis</name>
    <dbReference type="NCBI Taxonomy" id="1841864"/>
    <lineage>
        <taxon>Bacteria</taxon>
        <taxon>Pseudomonadati</taxon>
        <taxon>Bacteroidota</taxon>
        <taxon>Bacteroidia</taxon>
        <taxon>Bacteroidales</taxon>
        <taxon>Prevotellaceae</taxon>
        <taxon>Marseilla</taxon>
    </lineage>
</organism>
<keyword evidence="4" id="KW-1185">Reference proteome</keyword>
<evidence type="ECO:0000256" key="1">
    <source>
        <dbReference type="SAM" id="SignalP"/>
    </source>
</evidence>
<gene>
    <name evidence="3" type="ORF">H6A34_00900</name>
</gene>
<protein>
    <submittedName>
        <fullName evidence="3">DUF5103 domain-containing protein</fullName>
    </submittedName>
</protein>
<name>A0A938WQ55_9BACT</name>
<reference evidence="3" key="2">
    <citation type="journal article" date="2021" name="Sci. Rep.">
        <title>The distribution of antibiotic resistance genes in chicken gut microbiota commensals.</title>
        <authorList>
            <person name="Juricova H."/>
            <person name="Matiasovicova J."/>
            <person name="Kubasova T."/>
            <person name="Cejkova D."/>
            <person name="Rychlik I."/>
        </authorList>
    </citation>
    <scope>NUCLEOTIDE SEQUENCE</scope>
    <source>
        <strain evidence="3">An824</strain>
    </source>
</reference>
<feature type="chain" id="PRO_5037267123" evidence="1">
    <location>
        <begin position="20"/>
        <end position="416"/>
    </location>
</feature>
<dbReference type="Pfam" id="PF17116">
    <property type="entry name" value="T9SS_plug_1st"/>
    <property type="match status" value="1"/>
</dbReference>
<dbReference type="InterPro" id="IPR031345">
    <property type="entry name" value="T9SS_Plug_N"/>
</dbReference>
<dbReference type="Proteomes" id="UP000706891">
    <property type="component" value="Unassembled WGS sequence"/>
</dbReference>
<evidence type="ECO:0000259" key="2">
    <source>
        <dbReference type="Pfam" id="PF17116"/>
    </source>
</evidence>
<proteinExistence type="predicted"/>
<accession>A0A938WQ55</accession>
<dbReference type="RefSeq" id="WP_205102882.1">
    <property type="nucleotide sequence ID" value="NZ_JACJJG010000002.1"/>
</dbReference>
<feature type="signal peptide" evidence="1">
    <location>
        <begin position="1"/>
        <end position="19"/>
    </location>
</feature>
<reference evidence="3" key="1">
    <citation type="submission" date="2020-08" db="EMBL/GenBank/DDBJ databases">
        <authorList>
            <person name="Cejkova D."/>
            <person name="Kubasova T."/>
            <person name="Jahodarova E."/>
            <person name="Rychlik I."/>
        </authorList>
    </citation>
    <scope>NUCLEOTIDE SEQUENCE</scope>
    <source>
        <strain evidence="3">An824</strain>
    </source>
</reference>
<feature type="domain" description="Type 9 secretion system plug protein N-terminal" evidence="2">
    <location>
        <begin position="29"/>
        <end position="159"/>
    </location>
</feature>
<evidence type="ECO:0000313" key="3">
    <source>
        <dbReference type="EMBL" id="MBM6672451.1"/>
    </source>
</evidence>
<comment type="caution">
    <text evidence="3">The sequence shown here is derived from an EMBL/GenBank/DDBJ whole genome shotgun (WGS) entry which is preliminary data.</text>
</comment>
<dbReference type="AlphaFoldDB" id="A0A938WQ55"/>
<keyword evidence="1" id="KW-0732">Signal</keyword>
<evidence type="ECO:0000313" key="4">
    <source>
        <dbReference type="Proteomes" id="UP000706891"/>
    </source>
</evidence>
<sequence>MKKTLLILLSLILVKNVSAQRNEIYDRGIASLQVVAGQQWLSLPIIKLGSHGPNERINISFDDLTHTYHRYVYRIEHCEADWTVSDQLFSSDYIEGFQDGNTIDDIVESINTNTLYTHYSLQIPNEQCSLKMSGNYKLTVYDENDGDRPMFTACFMVIEPAMGVALDVTTNTDIDINKAHQQVSMQVNYGGINVTDPMSQIKTVIMQNRRWDNAKVNPRPQYIMPDGLKWEHNRDLIFQAGNEYHKYEILDVDHPSMGIDRIVWDGNDYQVYPYVCTPRPNYLYDEDANGAFYIRNSDNIENDISSEYVYVHYTLKTPQRFAGDIYVNGAWTNDQFTPEYLMTYDEINKCYTATIRQKQGYYSYQYVMVDDNGVSQAVPSEGSFYQTENKYQALVYYRGRGERTDRLVGYQEVQFK</sequence>